<evidence type="ECO:0000313" key="12">
    <source>
        <dbReference type="EMBL" id="KAJ7383769.1"/>
    </source>
</evidence>
<evidence type="ECO:0000256" key="3">
    <source>
        <dbReference type="ARBA" id="ARBA00022729"/>
    </source>
</evidence>
<feature type="compositionally biased region" description="Polar residues" evidence="8">
    <location>
        <begin position="817"/>
        <end position="826"/>
    </location>
</feature>
<keyword evidence="13" id="KW-1185">Reference proteome</keyword>
<dbReference type="GO" id="GO:0005509">
    <property type="term" value="F:calcium ion binding"/>
    <property type="evidence" value="ECO:0007669"/>
    <property type="project" value="InterPro"/>
</dbReference>
<feature type="domain" description="EGF-like" evidence="11">
    <location>
        <begin position="450"/>
        <end position="486"/>
    </location>
</feature>
<proteinExistence type="inferred from homology"/>
<dbReference type="CDD" id="cd00110">
    <property type="entry name" value="LamG"/>
    <property type="match status" value="2"/>
</dbReference>
<dbReference type="PANTHER" id="PTHR12916:SF4">
    <property type="entry name" value="UNINFLATABLE, ISOFORM C"/>
    <property type="match status" value="1"/>
</dbReference>
<feature type="region of interest" description="Disordered" evidence="8">
    <location>
        <begin position="510"/>
        <end position="529"/>
    </location>
</feature>
<dbReference type="EMBL" id="MU825895">
    <property type="protein sequence ID" value="KAJ7383769.1"/>
    <property type="molecule type" value="Genomic_DNA"/>
</dbReference>
<feature type="domain" description="Laminin G" evidence="10">
    <location>
        <begin position="510"/>
        <end position="681"/>
    </location>
</feature>
<feature type="domain" description="EGF-like" evidence="11">
    <location>
        <begin position="711"/>
        <end position="746"/>
    </location>
</feature>
<dbReference type="CDD" id="cd00054">
    <property type="entry name" value="EGF_CA"/>
    <property type="match status" value="4"/>
</dbReference>
<dbReference type="FunFam" id="2.10.25.10:FF:000471">
    <property type="entry name" value="Protein lin-12"/>
    <property type="match status" value="1"/>
</dbReference>
<dbReference type="InterPro" id="IPR013320">
    <property type="entry name" value="ConA-like_dom_sf"/>
</dbReference>
<feature type="disulfide bond" evidence="7">
    <location>
        <begin position="150"/>
        <end position="159"/>
    </location>
</feature>
<dbReference type="FunFam" id="2.10.25.10:FF:000472">
    <property type="entry name" value="Uncharacterized protein, isoform A"/>
    <property type="match status" value="1"/>
</dbReference>
<dbReference type="OrthoDB" id="283575at2759"/>
<gene>
    <name evidence="12" type="primary">FAT4_7</name>
    <name evidence="12" type="ORF">OS493_026301</name>
</gene>
<dbReference type="Pfam" id="PF00054">
    <property type="entry name" value="Laminin_G_1"/>
    <property type="match status" value="1"/>
</dbReference>
<organism evidence="12 13">
    <name type="scientific">Desmophyllum pertusum</name>
    <dbReference type="NCBI Taxonomy" id="174260"/>
    <lineage>
        <taxon>Eukaryota</taxon>
        <taxon>Metazoa</taxon>
        <taxon>Cnidaria</taxon>
        <taxon>Anthozoa</taxon>
        <taxon>Hexacorallia</taxon>
        <taxon>Scleractinia</taxon>
        <taxon>Caryophylliina</taxon>
        <taxon>Caryophylliidae</taxon>
        <taxon>Desmophyllum</taxon>
    </lineage>
</organism>
<keyword evidence="5 7" id="KW-1015">Disulfide bond</keyword>
<dbReference type="PROSITE" id="PS50025">
    <property type="entry name" value="LAM_G_DOMAIN"/>
    <property type="match status" value="2"/>
</dbReference>
<dbReference type="InterPro" id="IPR001791">
    <property type="entry name" value="Laminin_G"/>
</dbReference>
<dbReference type="AlphaFoldDB" id="A0A9W9ZPT7"/>
<dbReference type="Pfam" id="PF02210">
    <property type="entry name" value="Laminin_G_2"/>
    <property type="match status" value="1"/>
</dbReference>
<evidence type="ECO:0000256" key="9">
    <source>
        <dbReference type="SAM" id="Phobius"/>
    </source>
</evidence>
<feature type="domain" description="EGF-like" evidence="11">
    <location>
        <begin position="200"/>
        <end position="236"/>
    </location>
</feature>
<keyword evidence="3" id="KW-0732">Signal</keyword>
<dbReference type="PROSITE" id="PS50026">
    <property type="entry name" value="EGF_3"/>
    <property type="match status" value="5"/>
</dbReference>
<feature type="transmembrane region" description="Helical" evidence="9">
    <location>
        <begin position="763"/>
        <end position="784"/>
    </location>
</feature>
<reference evidence="12" key="1">
    <citation type="submission" date="2023-01" db="EMBL/GenBank/DDBJ databases">
        <title>Genome assembly of the deep-sea coral Lophelia pertusa.</title>
        <authorList>
            <person name="Herrera S."/>
            <person name="Cordes E."/>
        </authorList>
    </citation>
    <scope>NUCLEOTIDE SEQUENCE</scope>
    <source>
        <strain evidence="12">USNM1676648</strain>
        <tissue evidence="12">Polyp</tissue>
    </source>
</reference>
<dbReference type="PROSITE" id="PS00010">
    <property type="entry name" value="ASX_HYDROXYL"/>
    <property type="match status" value="3"/>
</dbReference>
<keyword evidence="9" id="KW-1133">Transmembrane helix</keyword>
<dbReference type="SUPFAM" id="SSF57196">
    <property type="entry name" value="EGF/Laminin"/>
    <property type="match status" value="3"/>
</dbReference>
<dbReference type="SMART" id="SM00282">
    <property type="entry name" value="LamG"/>
    <property type="match status" value="2"/>
</dbReference>
<feature type="disulfide bond" evidence="7">
    <location>
        <begin position="188"/>
        <end position="197"/>
    </location>
</feature>
<comment type="caution">
    <text evidence="7">Lacks conserved residue(s) required for the propagation of feature annotation.</text>
</comment>
<name>A0A9W9ZPT7_9CNID</name>
<evidence type="ECO:0000256" key="5">
    <source>
        <dbReference type="ARBA" id="ARBA00023157"/>
    </source>
</evidence>
<dbReference type="Pfam" id="PF00008">
    <property type="entry name" value="EGF"/>
    <property type="match status" value="2"/>
</dbReference>
<dbReference type="InterPro" id="IPR001881">
    <property type="entry name" value="EGF-like_Ca-bd_dom"/>
</dbReference>
<dbReference type="FunFam" id="2.10.25.10:FF:000012">
    <property type="entry name" value="Delta-like protein"/>
    <property type="match status" value="1"/>
</dbReference>
<keyword evidence="9" id="KW-0472">Membrane</keyword>
<feature type="domain" description="Laminin G" evidence="10">
    <location>
        <begin position="265"/>
        <end position="448"/>
    </location>
</feature>
<keyword evidence="6" id="KW-0325">Glycoprotein</keyword>
<dbReference type="InterPro" id="IPR049883">
    <property type="entry name" value="NOTCH1_EGF-like"/>
</dbReference>
<dbReference type="PANTHER" id="PTHR12916">
    <property type="entry name" value="CYTOCHROME C OXIDASE POLYPEPTIDE VIC-2"/>
    <property type="match status" value="1"/>
</dbReference>
<keyword evidence="9" id="KW-0812">Transmembrane</keyword>
<dbReference type="SMART" id="SM00181">
    <property type="entry name" value="EGF"/>
    <property type="match status" value="5"/>
</dbReference>
<evidence type="ECO:0000256" key="2">
    <source>
        <dbReference type="ARBA" id="ARBA00022536"/>
    </source>
</evidence>
<dbReference type="PROSITE" id="PS01187">
    <property type="entry name" value="EGF_CA"/>
    <property type="match status" value="1"/>
</dbReference>
<accession>A0A9W9ZPT7</accession>
<feature type="disulfide bond" evidence="7">
    <location>
        <begin position="226"/>
        <end position="235"/>
    </location>
</feature>
<dbReference type="InterPro" id="IPR000742">
    <property type="entry name" value="EGF"/>
</dbReference>
<evidence type="ECO:0000256" key="8">
    <source>
        <dbReference type="SAM" id="MobiDB-lite"/>
    </source>
</evidence>
<evidence type="ECO:0000313" key="13">
    <source>
        <dbReference type="Proteomes" id="UP001163046"/>
    </source>
</evidence>
<dbReference type="Gene3D" id="2.60.120.200">
    <property type="match status" value="2"/>
</dbReference>
<dbReference type="PROSITE" id="PS01186">
    <property type="entry name" value="EGF_2"/>
    <property type="match status" value="4"/>
</dbReference>
<dbReference type="Proteomes" id="UP001163046">
    <property type="component" value="Unassembled WGS sequence"/>
</dbReference>
<feature type="disulfide bond" evidence="7">
    <location>
        <begin position="476"/>
        <end position="485"/>
    </location>
</feature>
<keyword evidence="2 7" id="KW-0245">EGF-like domain</keyword>
<feature type="region of interest" description="Disordered" evidence="8">
    <location>
        <begin position="814"/>
        <end position="845"/>
    </location>
</feature>
<feature type="domain" description="EGF-like" evidence="11">
    <location>
        <begin position="101"/>
        <end position="160"/>
    </location>
</feature>
<protein>
    <submittedName>
        <fullName evidence="12">Protocadherin Fat 4</fullName>
    </submittedName>
</protein>
<evidence type="ECO:0000256" key="1">
    <source>
        <dbReference type="ARBA" id="ARBA00005847"/>
    </source>
</evidence>
<dbReference type="Gene3D" id="2.10.25.10">
    <property type="entry name" value="Laminin"/>
    <property type="match status" value="4"/>
</dbReference>
<comment type="similarity">
    <text evidence="1">Belongs to the NOTCH family.</text>
</comment>
<keyword evidence="4" id="KW-0677">Repeat</keyword>
<dbReference type="PROSITE" id="PS00022">
    <property type="entry name" value="EGF_1"/>
    <property type="match status" value="4"/>
</dbReference>
<sequence length="890" mass="96929">MADQQFRTKSREASPEKFLAQSYQYFLDAIDGIIRQSDPQHGYVTQLFSVKSVAGGFVDLSVAAKRTTFFQYITRETLSDLLSKNKVDLEKDGKVQIQNVDYTPCTASSPCHNGGECTSYIQTQGTTTTVDSVPVIFLSVDYDWRFTCVCKPGYIGKTCEISEQGCNSKPCKNGATCVDKDLSYECQCPVGFNGPTCANDIDECTQNPCKNNGQCKNLVGSYQCHCKAGYLGKDCSSGFDFCQVSSPNSWAPPKCSCASGKECQCSCIGFESVSYMTLPTLESLQQGAFNNITFEFSTSTSEGLLLYNTDGKYKRDSDFIAIQIISGKIQMSFNLGYTKGAVVVMTDKRVDDGKWHSVTAIRNRKVGEVTVDSGAKARKESEGQLGQLDLFNSPLFIGGIKDFDHSLNHPGQHIQTDDFLGCMRNVFINGKKLDPSSATESAGITDRCPRLDQCASGPCKNGGKCADYWFDYVCECADGFSGRNCEKEVKPVKFGSDSFLALQFKESYRREQQRAEKPSNSARKRRAVSSSQEQFSIRFRTRAADGLLLLASDSTTTIVSGYTVLEIKSGNLKYSFDNGGNVASFTVTSSSVSDGEWHNVTILHHDKSVTVTLDGDPRTKLFDSSVHDSLERTSRAVSGLHLANFTGCMQDLSIDGLHVPFTGPNKFAAISSRGGSVDEGCDGAGLCASFHCPDPNKPYCFEEWELATCISDKQCKPNPCGSNGTCLPQKDGSYLCMCNGELGKCAETGKRDGEEDSSLSPGVIAAIAFFVVLLILIVVAVIFARRYRLRQKANNKTATVADFDATAGAEVAADVQDASQRTSPSHSSDDSGVVIRNPSQKSMTDLRQSTLQNGKDIIIHNVGAPEDYQIKLTNPRRKSTRVSPNPTGNL</sequence>
<dbReference type="Pfam" id="PF07645">
    <property type="entry name" value="EGF_CA"/>
    <property type="match status" value="1"/>
</dbReference>
<evidence type="ECO:0000259" key="11">
    <source>
        <dbReference type="PROSITE" id="PS50026"/>
    </source>
</evidence>
<dbReference type="SMART" id="SM00179">
    <property type="entry name" value="EGF_CA"/>
    <property type="match status" value="3"/>
</dbReference>
<evidence type="ECO:0000256" key="6">
    <source>
        <dbReference type="ARBA" id="ARBA00023180"/>
    </source>
</evidence>
<comment type="caution">
    <text evidence="12">The sequence shown here is derived from an EMBL/GenBank/DDBJ whole genome shotgun (WGS) entry which is preliminary data.</text>
</comment>
<evidence type="ECO:0000256" key="7">
    <source>
        <dbReference type="PROSITE-ProRule" id="PRU00076"/>
    </source>
</evidence>
<feature type="domain" description="EGF-like" evidence="11">
    <location>
        <begin position="162"/>
        <end position="198"/>
    </location>
</feature>
<dbReference type="InterPro" id="IPR000152">
    <property type="entry name" value="EGF-type_Asp/Asn_hydroxyl_site"/>
</dbReference>
<dbReference type="InterPro" id="IPR018097">
    <property type="entry name" value="EGF_Ca-bd_CS"/>
</dbReference>
<dbReference type="SUPFAM" id="SSF49899">
    <property type="entry name" value="Concanavalin A-like lectins/glucanases"/>
    <property type="match status" value="2"/>
</dbReference>
<evidence type="ECO:0000256" key="4">
    <source>
        <dbReference type="ARBA" id="ARBA00022737"/>
    </source>
</evidence>
<evidence type="ECO:0000259" key="10">
    <source>
        <dbReference type="PROSITE" id="PS50025"/>
    </source>
</evidence>